<reference evidence="7 8" key="1">
    <citation type="submission" date="2018-06" db="EMBL/GenBank/DDBJ databases">
        <authorList>
            <consortium name="Pathogen Informatics"/>
            <person name="Doyle S."/>
        </authorList>
    </citation>
    <scope>NUCLEOTIDE SEQUENCE [LARGE SCALE GENOMIC DNA]</scope>
    <source>
        <strain evidence="7 8">NCTC1542</strain>
    </source>
</reference>
<evidence type="ECO:0000259" key="6">
    <source>
        <dbReference type="Pfam" id="PF02852"/>
    </source>
</evidence>
<dbReference type="EC" id="1.8.1.4" evidence="7"/>
<evidence type="ECO:0000256" key="2">
    <source>
        <dbReference type="ARBA" id="ARBA00007532"/>
    </source>
</evidence>
<accession>A0A378V2F5</accession>
<dbReference type="InterPro" id="IPR004099">
    <property type="entry name" value="Pyr_nucl-diS_OxRdtase_dimer"/>
</dbReference>
<dbReference type="Proteomes" id="UP000255389">
    <property type="component" value="Unassembled WGS sequence"/>
</dbReference>
<evidence type="ECO:0000256" key="4">
    <source>
        <dbReference type="ARBA" id="ARBA00022827"/>
    </source>
</evidence>
<dbReference type="GO" id="GO:0050660">
    <property type="term" value="F:flavin adenine dinucleotide binding"/>
    <property type="evidence" value="ECO:0007669"/>
    <property type="project" value="TreeGrafter"/>
</dbReference>
<dbReference type="Pfam" id="PF02852">
    <property type="entry name" value="Pyr_redox_dim"/>
    <property type="match status" value="1"/>
</dbReference>
<proteinExistence type="inferred from homology"/>
<evidence type="ECO:0000256" key="1">
    <source>
        <dbReference type="ARBA" id="ARBA00001974"/>
    </source>
</evidence>
<dbReference type="EMBL" id="UGQY01000004">
    <property type="protein sequence ID" value="SUA04666.1"/>
    <property type="molecule type" value="Genomic_DNA"/>
</dbReference>
<protein>
    <submittedName>
        <fullName evidence="7">Pyridine nucleotide-disulfide oxidoreductase ykgC</fullName>
        <ecNumber evidence="7">1.8.1.4</ecNumber>
    </submittedName>
</protein>
<sequence>MPYTVFTTPPLSRVGLTETQARASGRPVKVASAAVSALTTVARAQIVGVPDGLMKVVVDADTDHLLGAALLSYDSHEVINTVALAMRHGITATSLRDSIYTHPSMTEAFNQLLGQLA</sequence>
<evidence type="ECO:0000313" key="8">
    <source>
        <dbReference type="Proteomes" id="UP000255389"/>
    </source>
</evidence>
<dbReference type="GO" id="GO:0004148">
    <property type="term" value="F:dihydrolipoyl dehydrogenase (NADH) activity"/>
    <property type="evidence" value="ECO:0007669"/>
    <property type="project" value="UniProtKB-EC"/>
</dbReference>
<dbReference type="FunFam" id="3.30.390.30:FF:000001">
    <property type="entry name" value="Dihydrolipoyl dehydrogenase"/>
    <property type="match status" value="1"/>
</dbReference>
<dbReference type="InterPro" id="IPR016156">
    <property type="entry name" value="FAD/NAD-linked_Rdtase_dimer_sf"/>
</dbReference>
<feature type="domain" description="Pyridine nucleotide-disulphide oxidoreductase dimerisation" evidence="6">
    <location>
        <begin position="1"/>
        <end position="111"/>
    </location>
</feature>
<evidence type="ECO:0000256" key="3">
    <source>
        <dbReference type="ARBA" id="ARBA00022630"/>
    </source>
</evidence>
<evidence type="ECO:0000256" key="5">
    <source>
        <dbReference type="ARBA" id="ARBA00023002"/>
    </source>
</evidence>
<keyword evidence="3" id="KW-0285">Flavoprotein</keyword>
<keyword evidence="5 7" id="KW-0560">Oxidoreductase</keyword>
<evidence type="ECO:0000313" key="7">
    <source>
        <dbReference type="EMBL" id="SUA04666.1"/>
    </source>
</evidence>
<dbReference type="PANTHER" id="PTHR43014:SF4">
    <property type="entry name" value="PYRIDINE NUCLEOTIDE-DISULFIDE OXIDOREDUCTASE RCLA-RELATED"/>
    <property type="match status" value="1"/>
</dbReference>
<organism evidence="7 8">
    <name type="scientific">Mycolicibacterium fortuitum</name>
    <name type="common">Mycobacterium fortuitum</name>
    <dbReference type="NCBI Taxonomy" id="1766"/>
    <lineage>
        <taxon>Bacteria</taxon>
        <taxon>Bacillati</taxon>
        <taxon>Actinomycetota</taxon>
        <taxon>Actinomycetes</taxon>
        <taxon>Mycobacteriales</taxon>
        <taxon>Mycobacteriaceae</taxon>
        <taxon>Mycolicibacterium</taxon>
    </lineage>
</organism>
<gene>
    <name evidence="7" type="primary">ykgC</name>
    <name evidence="7" type="ORF">NCTC1542_06173</name>
</gene>
<dbReference type="GO" id="GO:0003955">
    <property type="term" value="F:NAD(P)H dehydrogenase (quinone) activity"/>
    <property type="evidence" value="ECO:0007669"/>
    <property type="project" value="TreeGrafter"/>
</dbReference>
<dbReference type="AlphaFoldDB" id="A0A378V2F5"/>
<keyword evidence="4" id="KW-0274">FAD</keyword>
<dbReference type="SUPFAM" id="SSF55424">
    <property type="entry name" value="FAD/NAD-linked reductases, dimerisation (C-terminal) domain"/>
    <property type="match status" value="1"/>
</dbReference>
<name>A0A378V2F5_MYCFO</name>
<dbReference type="PANTHER" id="PTHR43014">
    <property type="entry name" value="MERCURIC REDUCTASE"/>
    <property type="match status" value="1"/>
</dbReference>
<comment type="similarity">
    <text evidence="2">Belongs to the class-I pyridine nucleotide-disulfide oxidoreductase family.</text>
</comment>
<dbReference type="Gene3D" id="3.30.390.30">
    <property type="match status" value="1"/>
</dbReference>
<comment type="cofactor">
    <cofactor evidence="1">
        <name>FAD</name>
        <dbReference type="ChEBI" id="CHEBI:57692"/>
    </cofactor>
</comment>